<keyword evidence="3" id="KW-1185">Reference proteome</keyword>
<name>A0ABV0UQA1_9TELE</name>
<evidence type="ECO:0000256" key="1">
    <source>
        <dbReference type="SAM" id="Phobius"/>
    </source>
</evidence>
<dbReference type="Proteomes" id="UP001482620">
    <property type="component" value="Unassembled WGS sequence"/>
</dbReference>
<protein>
    <submittedName>
        <fullName evidence="2">Uncharacterized protein</fullName>
    </submittedName>
</protein>
<feature type="transmembrane region" description="Helical" evidence="1">
    <location>
        <begin position="61"/>
        <end position="80"/>
    </location>
</feature>
<keyword evidence="1" id="KW-0812">Transmembrane</keyword>
<proteinExistence type="predicted"/>
<sequence>NTAALMVKQGPFNLEDSSDYSVDVHVSDGGQPPMSSVTKLSIKSCQCDAKRVYSKCKASKLRVGVSVHALIAILLCILTIL</sequence>
<feature type="non-terminal residue" evidence="2">
    <location>
        <position position="81"/>
    </location>
</feature>
<dbReference type="Gene3D" id="2.60.40.60">
    <property type="entry name" value="Cadherins"/>
    <property type="match status" value="1"/>
</dbReference>
<evidence type="ECO:0000313" key="2">
    <source>
        <dbReference type="EMBL" id="MEQ2246313.1"/>
    </source>
</evidence>
<gene>
    <name evidence="2" type="ORF">ILYODFUR_037058</name>
</gene>
<keyword evidence="1" id="KW-0472">Membrane</keyword>
<organism evidence="2 3">
    <name type="scientific">Ilyodon furcidens</name>
    <name type="common">goldbreast splitfin</name>
    <dbReference type="NCBI Taxonomy" id="33524"/>
    <lineage>
        <taxon>Eukaryota</taxon>
        <taxon>Metazoa</taxon>
        <taxon>Chordata</taxon>
        <taxon>Craniata</taxon>
        <taxon>Vertebrata</taxon>
        <taxon>Euteleostomi</taxon>
        <taxon>Actinopterygii</taxon>
        <taxon>Neopterygii</taxon>
        <taxon>Teleostei</taxon>
        <taxon>Neoteleostei</taxon>
        <taxon>Acanthomorphata</taxon>
        <taxon>Ovalentaria</taxon>
        <taxon>Atherinomorphae</taxon>
        <taxon>Cyprinodontiformes</taxon>
        <taxon>Goodeidae</taxon>
        <taxon>Ilyodon</taxon>
    </lineage>
</organism>
<dbReference type="EMBL" id="JAHRIQ010077412">
    <property type="protein sequence ID" value="MEQ2246313.1"/>
    <property type="molecule type" value="Genomic_DNA"/>
</dbReference>
<accession>A0ABV0UQA1</accession>
<evidence type="ECO:0000313" key="3">
    <source>
        <dbReference type="Proteomes" id="UP001482620"/>
    </source>
</evidence>
<comment type="caution">
    <text evidence="2">The sequence shown here is derived from an EMBL/GenBank/DDBJ whole genome shotgun (WGS) entry which is preliminary data.</text>
</comment>
<keyword evidence="1" id="KW-1133">Transmembrane helix</keyword>
<reference evidence="2 3" key="1">
    <citation type="submission" date="2021-06" db="EMBL/GenBank/DDBJ databases">
        <authorList>
            <person name="Palmer J.M."/>
        </authorList>
    </citation>
    <scope>NUCLEOTIDE SEQUENCE [LARGE SCALE GENOMIC DNA]</scope>
    <source>
        <strain evidence="3">if_2019</strain>
        <tissue evidence="2">Muscle</tissue>
    </source>
</reference>
<feature type="non-terminal residue" evidence="2">
    <location>
        <position position="1"/>
    </location>
</feature>